<dbReference type="RefSeq" id="WP_113961722.1">
    <property type="nucleotide sequence ID" value="NZ_QNRR01000015.1"/>
</dbReference>
<reference evidence="2 3" key="1">
    <citation type="submission" date="2018-06" db="EMBL/GenBank/DDBJ databases">
        <title>Genomic Encyclopedia of Type Strains, Phase IV (KMG-IV): sequencing the most valuable type-strain genomes for metagenomic binning, comparative biology and taxonomic classification.</title>
        <authorList>
            <person name="Goeker M."/>
        </authorList>
    </citation>
    <scope>NUCLEOTIDE SEQUENCE [LARGE SCALE GENOMIC DNA]</scope>
    <source>
        <strain evidence="2 3">DSM 25532</strain>
    </source>
</reference>
<proteinExistence type="predicted"/>
<evidence type="ECO:0000313" key="3">
    <source>
        <dbReference type="Proteomes" id="UP000253426"/>
    </source>
</evidence>
<name>A0A366H6B2_9BACT</name>
<accession>A0A366H6B2</accession>
<dbReference type="Proteomes" id="UP000253426">
    <property type="component" value="Unassembled WGS sequence"/>
</dbReference>
<organism evidence="2 3">
    <name type="scientific">Roseimicrobium gellanilyticum</name>
    <dbReference type="NCBI Taxonomy" id="748857"/>
    <lineage>
        <taxon>Bacteria</taxon>
        <taxon>Pseudomonadati</taxon>
        <taxon>Verrucomicrobiota</taxon>
        <taxon>Verrucomicrobiia</taxon>
        <taxon>Verrucomicrobiales</taxon>
        <taxon>Verrucomicrobiaceae</taxon>
        <taxon>Roseimicrobium</taxon>
    </lineage>
</organism>
<keyword evidence="1" id="KW-0472">Membrane</keyword>
<comment type="caution">
    <text evidence="2">The sequence shown here is derived from an EMBL/GenBank/DDBJ whole genome shotgun (WGS) entry which is preliminary data.</text>
</comment>
<protein>
    <submittedName>
        <fullName evidence="2">Uncharacterized protein</fullName>
    </submittedName>
</protein>
<keyword evidence="1" id="KW-1133">Transmembrane helix</keyword>
<gene>
    <name evidence="2" type="ORF">DES53_11588</name>
</gene>
<feature type="transmembrane region" description="Helical" evidence="1">
    <location>
        <begin position="12"/>
        <end position="32"/>
    </location>
</feature>
<evidence type="ECO:0000256" key="1">
    <source>
        <dbReference type="SAM" id="Phobius"/>
    </source>
</evidence>
<sequence>MQTPSAHRTHTLGWSLAVVGTILLYLLGVPIMEKRIGMPFKIKAVVLYGCPKWFHALATPWRWTRDHTPLGKVLKPYDAWCERTFVDESR</sequence>
<evidence type="ECO:0000313" key="2">
    <source>
        <dbReference type="EMBL" id="RBP36947.1"/>
    </source>
</evidence>
<dbReference type="EMBL" id="QNRR01000015">
    <property type="protein sequence ID" value="RBP36947.1"/>
    <property type="molecule type" value="Genomic_DNA"/>
</dbReference>
<dbReference type="AlphaFoldDB" id="A0A366H6B2"/>
<keyword evidence="1" id="KW-0812">Transmembrane</keyword>
<keyword evidence="3" id="KW-1185">Reference proteome</keyword>